<accession>A0A1B1BNZ7</accession>
<dbReference type="OrthoDB" id="3297477at2"/>
<feature type="transmembrane region" description="Helical" evidence="1">
    <location>
        <begin position="172"/>
        <end position="196"/>
    </location>
</feature>
<dbReference type="AlphaFoldDB" id="A0A1B1BNZ7"/>
<keyword evidence="3" id="KW-1185">Reference proteome</keyword>
<dbReference type="Proteomes" id="UP000092582">
    <property type="component" value="Chromosome 1"/>
</dbReference>
<feature type="transmembrane region" description="Helical" evidence="1">
    <location>
        <begin position="256"/>
        <end position="278"/>
    </location>
</feature>
<organism evidence="2 3">
    <name type="scientific">Cryobacterium arcticum</name>
    <dbReference type="NCBI Taxonomy" id="670052"/>
    <lineage>
        <taxon>Bacteria</taxon>
        <taxon>Bacillati</taxon>
        <taxon>Actinomycetota</taxon>
        <taxon>Actinomycetes</taxon>
        <taxon>Micrococcales</taxon>
        <taxon>Microbacteriaceae</taxon>
        <taxon>Cryobacterium</taxon>
    </lineage>
</organism>
<feature type="transmembrane region" description="Helical" evidence="1">
    <location>
        <begin position="132"/>
        <end position="160"/>
    </location>
</feature>
<gene>
    <name evidence="2" type="ORF">PA27867_3327</name>
</gene>
<feature type="transmembrane region" description="Helical" evidence="1">
    <location>
        <begin position="46"/>
        <end position="65"/>
    </location>
</feature>
<dbReference type="STRING" id="670052.PA27867_3327"/>
<dbReference type="RefSeq" id="WP_084021260.1">
    <property type="nucleotide sequence ID" value="NZ_CP016282.1"/>
</dbReference>
<keyword evidence="1" id="KW-0472">Membrane</keyword>
<keyword evidence="1" id="KW-0812">Transmembrane</keyword>
<dbReference type="EMBL" id="CP016282">
    <property type="protein sequence ID" value="ANP74256.1"/>
    <property type="molecule type" value="Genomic_DNA"/>
</dbReference>
<dbReference type="KEGG" id="cart:PA27867_3327"/>
<name>A0A1B1BNZ7_9MICO</name>
<evidence type="ECO:0000256" key="1">
    <source>
        <dbReference type="SAM" id="Phobius"/>
    </source>
</evidence>
<evidence type="ECO:0000313" key="3">
    <source>
        <dbReference type="Proteomes" id="UP000092582"/>
    </source>
</evidence>
<dbReference type="PATRIC" id="fig|670052.7.peg.3424"/>
<protein>
    <submittedName>
        <fullName evidence="2">ABC transporter permease</fullName>
    </submittedName>
</protein>
<proteinExistence type="predicted"/>
<evidence type="ECO:0000313" key="2">
    <source>
        <dbReference type="EMBL" id="ANP74256.1"/>
    </source>
</evidence>
<feature type="transmembrane region" description="Helical" evidence="1">
    <location>
        <begin position="77"/>
        <end position="99"/>
    </location>
</feature>
<sequence length="282" mass="29154">MLPAPQFDSAFAPKTVAAQRSAGRAVSFGGILRGEWIKLLSLRSTVWSFSIIVVVQLVFAVLMALTMSMPAASSTALATNLAVISATLGLVAAQLAIAVQGVLLTSGEYSTGQIRSTLTAVPTRLPVLWAKAAVFFLLTFAVGFAAIVIAYLAALPVLAGVGIYPDAGDSTLWLRMAGGALYLALTGVIALGIGAITRSVPGGIAATMGLILVLPSALRLVPAQWATDLMAWLPGVAGQELFFWGNSVLASPFEPWQALLIMLGFGGAVLGTAAVLLMRRDA</sequence>
<keyword evidence="1" id="KW-1133">Transmembrane helix</keyword>
<feature type="transmembrane region" description="Helical" evidence="1">
    <location>
        <begin position="202"/>
        <end position="222"/>
    </location>
</feature>
<reference evidence="2 3" key="1">
    <citation type="submission" date="2016-06" db="EMBL/GenBank/DDBJ databases">
        <title>Genome sequencing of Cryobacterium arcticum PAMC 27867.</title>
        <authorList>
            <person name="Lee J."/>
            <person name="Kim O.-S."/>
        </authorList>
    </citation>
    <scope>NUCLEOTIDE SEQUENCE [LARGE SCALE GENOMIC DNA]</scope>
    <source>
        <strain evidence="2 3">PAMC 27867</strain>
    </source>
</reference>